<feature type="compositionally biased region" description="Polar residues" evidence="1">
    <location>
        <begin position="1"/>
        <end position="16"/>
    </location>
</feature>
<evidence type="ECO:0000313" key="2">
    <source>
        <dbReference type="EMBL" id="KAJ7748556.1"/>
    </source>
</evidence>
<feature type="compositionally biased region" description="Polar residues" evidence="1">
    <location>
        <begin position="140"/>
        <end position="157"/>
    </location>
</feature>
<name>A0AAD7IQT2_9AGAR</name>
<feature type="region of interest" description="Disordered" evidence="1">
    <location>
        <begin position="286"/>
        <end position="313"/>
    </location>
</feature>
<protein>
    <submittedName>
        <fullName evidence="2">Uncharacterized protein</fullName>
    </submittedName>
</protein>
<reference evidence="2" key="1">
    <citation type="submission" date="2023-03" db="EMBL/GenBank/DDBJ databases">
        <title>Massive genome expansion in bonnet fungi (Mycena s.s.) driven by repeated elements and novel gene families across ecological guilds.</title>
        <authorList>
            <consortium name="Lawrence Berkeley National Laboratory"/>
            <person name="Harder C.B."/>
            <person name="Miyauchi S."/>
            <person name="Viragh M."/>
            <person name="Kuo A."/>
            <person name="Thoen E."/>
            <person name="Andreopoulos B."/>
            <person name="Lu D."/>
            <person name="Skrede I."/>
            <person name="Drula E."/>
            <person name="Henrissat B."/>
            <person name="Morin E."/>
            <person name="Kohler A."/>
            <person name="Barry K."/>
            <person name="LaButti K."/>
            <person name="Morin E."/>
            <person name="Salamov A."/>
            <person name="Lipzen A."/>
            <person name="Mereny Z."/>
            <person name="Hegedus B."/>
            <person name="Baldrian P."/>
            <person name="Stursova M."/>
            <person name="Weitz H."/>
            <person name="Taylor A."/>
            <person name="Grigoriev I.V."/>
            <person name="Nagy L.G."/>
            <person name="Martin F."/>
            <person name="Kauserud H."/>
        </authorList>
    </citation>
    <scope>NUCLEOTIDE SEQUENCE</scope>
    <source>
        <strain evidence="2">CBHHK188m</strain>
    </source>
</reference>
<evidence type="ECO:0000313" key="3">
    <source>
        <dbReference type="Proteomes" id="UP001215280"/>
    </source>
</evidence>
<dbReference type="Proteomes" id="UP001215280">
    <property type="component" value="Unassembled WGS sequence"/>
</dbReference>
<feature type="compositionally biased region" description="Basic and acidic residues" evidence="1">
    <location>
        <begin position="200"/>
        <end position="233"/>
    </location>
</feature>
<feature type="compositionally biased region" description="Low complexity" evidence="1">
    <location>
        <begin position="91"/>
        <end position="101"/>
    </location>
</feature>
<keyword evidence="3" id="KW-1185">Reference proteome</keyword>
<feature type="compositionally biased region" description="Basic and acidic residues" evidence="1">
    <location>
        <begin position="103"/>
        <end position="129"/>
    </location>
</feature>
<evidence type="ECO:0000256" key="1">
    <source>
        <dbReference type="SAM" id="MobiDB-lite"/>
    </source>
</evidence>
<sequence>MSTYTDAPGGESSSSYVDACRPRERPLHDREREPRYPRAGSGATCSGFNSERGGPRERDVPPYQYDVCKPPPPDTHSWYRDAPPHVRYSNSTSTSTLTQSQGHPRDRELPVHREHECEPPMQREHELPTHHNQAPPPHSTMLSAPRTSQNRSDSRSASPPGARKRDKMCFASAEVGVVVVAFGLVDRSAVDTFVPDEFLDDSKEPAKPEKEYEPERPKDHPMRENEEERDCRKRQPLPPQTVIYQQEGKHSKPAPLPPSTMPPIFAWFPPLGPKDLMLPPVLRLPSGPRNPRPAQLQLDTNDVPHPRDLASPTHVTGCSCWAGGTDLRGVEHVCQP</sequence>
<organism evidence="2 3">
    <name type="scientific">Mycena maculata</name>
    <dbReference type="NCBI Taxonomy" id="230809"/>
    <lineage>
        <taxon>Eukaryota</taxon>
        <taxon>Fungi</taxon>
        <taxon>Dikarya</taxon>
        <taxon>Basidiomycota</taxon>
        <taxon>Agaricomycotina</taxon>
        <taxon>Agaricomycetes</taxon>
        <taxon>Agaricomycetidae</taxon>
        <taxon>Agaricales</taxon>
        <taxon>Marasmiineae</taxon>
        <taxon>Mycenaceae</taxon>
        <taxon>Mycena</taxon>
    </lineage>
</organism>
<feature type="region of interest" description="Disordered" evidence="1">
    <location>
        <begin position="191"/>
        <end position="257"/>
    </location>
</feature>
<proteinExistence type="predicted"/>
<dbReference type="AlphaFoldDB" id="A0AAD7IQT2"/>
<comment type="caution">
    <text evidence="2">The sequence shown here is derived from an EMBL/GenBank/DDBJ whole genome shotgun (WGS) entry which is preliminary data.</text>
</comment>
<accession>A0AAD7IQT2</accession>
<dbReference type="EMBL" id="JARJLG010000089">
    <property type="protein sequence ID" value="KAJ7748556.1"/>
    <property type="molecule type" value="Genomic_DNA"/>
</dbReference>
<feature type="compositionally biased region" description="Basic and acidic residues" evidence="1">
    <location>
        <begin position="20"/>
        <end position="36"/>
    </location>
</feature>
<feature type="region of interest" description="Disordered" evidence="1">
    <location>
        <begin position="1"/>
        <end position="165"/>
    </location>
</feature>
<gene>
    <name evidence="2" type="ORF">DFH07DRAFT_962139</name>
</gene>